<feature type="transmembrane region" description="Helical" evidence="1">
    <location>
        <begin position="7"/>
        <end position="25"/>
    </location>
</feature>
<evidence type="ECO:0000313" key="3">
    <source>
        <dbReference type="Proteomes" id="UP001607151"/>
    </source>
</evidence>
<evidence type="ECO:0000313" key="2">
    <source>
        <dbReference type="EMBL" id="MFH0265166.1"/>
    </source>
</evidence>
<reference evidence="2 3" key="1">
    <citation type="submission" date="2024-10" db="EMBL/GenBank/DDBJ databases">
        <authorList>
            <person name="Yibar A."/>
            <person name="Saticioglu I.B."/>
            <person name="Duman M."/>
            <person name="Ajmi N."/>
            <person name="Gurler F."/>
            <person name="Ay H."/>
            <person name="Onuk E."/>
            <person name="Guler S."/>
            <person name="Romalde J.L."/>
        </authorList>
    </citation>
    <scope>NUCLEOTIDE SEQUENCE [LARGE SCALE GENOMIC DNA]</scope>
    <source>
        <strain evidence="2 3">14-MA-B</strain>
    </source>
</reference>
<dbReference type="Proteomes" id="UP001607151">
    <property type="component" value="Unassembled WGS sequence"/>
</dbReference>
<sequence>MKHYSIIPLLSGLLFGAGMVISGMVDPVKVIAFLDVAGAWKIDLAFVMGGALLVFAPMYHYVIKPKQKPLDHTEFCISKSQLVDKKLLLGASLFGVGWGVAGICPGPAIASLSGFNIKLIAFIIAMIFGMTLVHKIQNKSQ</sequence>
<feature type="transmembrane region" description="Helical" evidence="1">
    <location>
        <begin position="115"/>
        <end position="133"/>
    </location>
</feature>
<feature type="transmembrane region" description="Helical" evidence="1">
    <location>
        <begin position="45"/>
        <end position="63"/>
    </location>
</feature>
<dbReference type="Pfam" id="PF20398">
    <property type="entry name" value="DUF6691"/>
    <property type="match status" value="1"/>
</dbReference>
<organism evidence="2 3">
    <name type="scientific">Vibrio rumoiensis</name>
    <dbReference type="NCBI Taxonomy" id="76258"/>
    <lineage>
        <taxon>Bacteria</taxon>
        <taxon>Pseudomonadati</taxon>
        <taxon>Pseudomonadota</taxon>
        <taxon>Gammaproteobacteria</taxon>
        <taxon>Vibrionales</taxon>
        <taxon>Vibrionaceae</taxon>
        <taxon>Vibrio</taxon>
    </lineage>
</organism>
<comment type="caution">
    <text evidence="2">The sequence shown here is derived from an EMBL/GenBank/DDBJ whole genome shotgun (WGS) entry which is preliminary data.</text>
</comment>
<dbReference type="InterPro" id="IPR046513">
    <property type="entry name" value="DUF6691"/>
</dbReference>
<evidence type="ECO:0000256" key="1">
    <source>
        <dbReference type="SAM" id="Phobius"/>
    </source>
</evidence>
<name>A0ABW7IU40_9VIBR</name>
<keyword evidence="1" id="KW-1133">Transmembrane helix</keyword>
<accession>A0ABW7IU40</accession>
<dbReference type="RefSeq" id="WP_394607513.1">
    <property type="nucleotide sequence ID" value="NZ_JBIHSN010000002.1"/>
</dbReference>
<keyword evidence="3" id="KW-1185">Reference proteome</keyword>
<feature type="transmembrane region" description="Helical" evidence="1">
    <location>
        <begin position="87"/>
        <end position="109"/>
    </location>
</feature>
<keyword evidence="1" id="KW-0812">Transmembrane</keyword>
<gene>
    <name evidence="2" type="ORF">ACGRQ9_06595</name>
</gene>
<protein>
    <submittedName>
        <fullName evidence="2">DUF6691 family protein</fullName>
    </submittedName>
</protein>
<proteinExistence type="predicted"/>
<keyword evidence="1" id="KW-0472">Membrane</keyword>
<dbReference type="EMBL" id="JBIHSN010000002">
    <property type="protein sequence ID" value="MFH0265166.1"/>
    <property type="molecule type" value="Genomic_DNA"/>
</dbReference>